<organism evidence="2 3">
    <name type="scientific">Actinidia rufa</name>
    <dbReference type="NCBI Taxonomy" id="165716"/>
    <lineage>
        <taxon>Eukaryota</taxon>
        <taxon>Viridiplantae</taxon>
        <taxon>Streptophyta</taxon>
        <taxon>Embryophyta</taxon>
        <taxon>Tracheophyta</taxon>
        <taxon>Spermatophyta</taxon>
        <taxon>Magnoliopsida</taxon>
        <taxon>eudicotyledons</taxon>
        <taxon>Gunneridae</taxon>
        <taxon>Pentapetalae</taxon>
        <taxon>asterids</taxon>
        <taxon>Ericales</taxon>
        <taxon>Actinidiaceae</taxon>
        <taxon>Actinidia</taxon>
    </lineage>
</organism>
<keyword evidence="1" id="KW-0732">Signal</keyword>
<keyword evidence="3" id="KW-1185">Reference proteome</keyword>
<evidence type="ECO:0000313" key="3">
    <source>
        <dbReference type="Proteomes" id="UP000585474"/>
    </source>
</evidence>
<protein>
    <submittedName>
        <fullName evidence="2">FASCICLIN-like arabinogalactan protein 15</fullName>
    </submittedName>
</protein>
<comment type="caution">
    <text evidence="2">The sequence shown here is derived from an EMBL/GenBank/DDBJ whole genome shotgun (WGS) entry which is preliminary data.</text>
</comment>
<dbReference type="PANTHER" id="PTHR32499:SF3">
    <property type="entry name" value="FASCICLIN-LIKE ARABINOGALACTAN PROTEIN 16"/>
    <property type="match status" value="1"/>
</dbReference>
<dbReference type="Proteomes" id="UP000585474">
    <property type="component" value="Unassembled WGS sequence"/>
</dbReference>
<dbReference type="PANTHER" id="PTHR32499">
    <property type="entry name" value="FASCICLIN-LIKE ARABINOGALACTAN PROTEIN 16"/>
    <property type="match status" value="1"/>
</dbReference>
<gene>
    <name evidence="2" type="ORF">Acr_18g0001530</name>
</gene>
<dbReference type="OrthoDB" id="286301at2759"/>
<dbReference type="AlphaFoldDB" id="A0A7J0G5C1"/>
<name>A0A7J0G5C1_9ERIC</name>
<feature type="signal peptide" evidence="1">
    <location>
        <begin position="1"/>
        <end position="23"/>
    </location>
</feature>
<proteinExistence type="predicted"/>
<evidence type="ECO:0000313" key="2">
    <source>
        <dbReference type="EMBL" id="GFZ05983.1"/>
    </source>
</evidence>
<dbReference type="EMBL" id="BJWL01000018">
    <property type="protein sequence ID" value="GFZ05983.1"/>
    <property type="molecule type" value="Genomic_DNA"/>
</dbReference>
<dbReference type="InterPro" id="IPR044654">
    <property type="entry name" value="FLA15/16/17/18"/>
</dbReference>
<sequence>MLPSVEAKLSLFLLLFLVSGRLSTTLRERQQTQINSNSVLVDLLDSRYTELAEKALLLQTREEAPRNLKSLQTLLLHHIVPRKIACHEFDSDSLIESTHPDSVGSVRPNDAVRRDGAIHRIDSDSLTESTDPGSVRVIRPNDVVRPDGIIHGIERLIVPSRFSACPPNLRRDGAGPVALCGPRGHFDGDDQGGYNEMADILVTLTNLSTEMGRLVSEGCPVLAPNDEAMAKLSIEKIGELGSIDAIMYYHIVTEYQTEESMYNAEIDGVLFPVAAEKTVAAKIVKIVAKPRRGMCDADFLCGRTVSSNQEPLVNYHLICIRFPFILQPHIKLLDAFYKVKKSFK</sequence>
<reference evidence="2 3" key="1">
    <citation type="submission" date="2019-07" db="EMBL/GenBank/DDBJ databases">
        <title>De Novo Assembly of kiwifruit Actinidia rufa.</title>
        <authorList>
            <person name="Sugita-Konishi S."/>
            <person name="Sato K."/>
            <person name="Mori E."/>
            <person name="Abe Y."/>
            <person name="Kisaki G."/>
            <person name="Hamano K."/>
            <person name="Suezawa K."/>
            <person name="Otani M."/>
            <person name="Fukuda T."/>
            <person name="Manabe T."/>
            <person name="Gomi K."/>
            <person name="Tabuchi M."/>
            <person name="Akimitsu K."/>
            <person name="Kataoka I."/>
        </authorList>
    </citation>
    <scope>NUCLEOTIDE SEQUENCE [LARGE SCALE GENOMIC DNA]</scope>
    <source>
        <strain evidence="3">cv. Fuchu</strain>
    </source>
</reference>
<dbReference type="InterPro" id="IPR036378">
    <property type="entry name" value="FAS1_dom_sf"/>
</dbReference>
<feature type="chain" id="PRO_5029780644" evidence="1">
    <location>
        <begin position="24"/>
        <end position="344"/>
    </location>
</feature>
<accession>A0A7J0G5C1</accession>
<dbReference type="SUPFAM" id="SSF82153">
    <property type="entry name" value="FAS1 domain"/>
    <property type="match status" value="1"/>
</dbReference>
<evidence type="ECO:0000256" key="1">
    <source>
        <dbReference type="SAM" id="SignalP"/>
    </source>
</evidence>